<feature type="region of interest" description="Disordered" evidence="1">
    <location>
        <begin position="19"/>
        <end position="46"/>
    </location>
</feature>
<dbReference type="OrthoDB" id="7858450at2"/>
<feature type="compositionally biased region" description="Basic and acidic residues" evidence="1">
    <location>
        <begin position="20"/>
        <end position="31"/>
    </location>
</feature>
<organism evidence="2 3">
    <name type="scientific">Salipiger abyssi</name>
    <dbReference type="NCBI Taxonomy" id="1250539"/>
    <lineage>
        <taxon>Bacteria</taxon>
        <taxon>Pseudomonadati</taxon>
        <taxon>Pseudomonadota</taxon>
        <taxon>Alphaproteobacteria</taxon>
        <taxon>Rhodobacterales</taxon>
        <taxon>Roseobacteraceae</taxon>
        <taxon>Salipiger</taxon>
    </lineage>
</organism>
<dbReference type="KEGG" id="paby:Ga0080574_TMP3415"/>
<evidence type="ECO:0000313" key="2">
    <source>
        <dbReference type="EMBL" id="APZ53749.1"/>
    </source>
</evidence>
<accession>A0A1P8UWI2</accession>
<proteinExistence type="predicted"/>
<name>A0A1P8UWI2_9RHOB</name>
<dbReference type="AlphaFoldDB" id="A0A1P8UWI2"/>
<dbReference type="EMBL" id="CP015093">
    <property type="protein sequence ID" value="APZ53749.1"/>
    <property type="molecule type" value="Genomic_DNA"/>
</dbReference>
<sequence>MPEWPADIPFFTSKSGYRHSGPDGHILRSDMDVGPAKRRRRTSAAPEPFAGKIDRLSQAQLAAFKAFYRVALADGVLSFDATDPLTGETRRYAFDGPYQVGAHSNKVDATLSANLEILP</sequence>
<keyword evidence="3" id="KW-1185">Reference proteome</keyword>
<evidence type="ECO:0000256" key="1">
    <source>
        <dbReference type="SAM" id="MobiDB-lite"/>
    </source>
</evidence>
<dbReference type="RefSeq" id="WP_076702628.1">
    <property type="nucleotide sequence ID" value="NZ_CP015093.1"/>
</dbReference>
<dbReference type="STRING" id="1250539.Ga0080574_TMP3415"/>
<reference evidence="2 3" key="1">
    <citation type="submission" date="2016-04" db="EMBL/GenBank/DDBJ databases">
        <title>Deep-sea bacteria in the southern Pacific.</title>
        <authorList>
            <person name="Tang K."/>
        </authorList>
    </citation>
    <scope>NUCLEOTIDE SEQUENCE [LARGE SCALE GENOMIC DNA]</scope>
    <source>
        <strain evidence="2 3">JLT2014</strain>
    </source>
</reference>
<protein>
    <submittedName>
        <fullName evidence="2">Uncharacterized protein</fullName>
    </submittedName>
</protein>
<evidence type="ECO:0000313" key="3">
    <source>
        <dbReference type="Proteomes" id="UP000187059"/>
    </source>
</evidence>
<gene>
    <name evidence="2" type="ORF">Ga0080574_TMP3415</name>
</gene>
<dbReference type="Proteomes" id="UP000187059">
    <property type="component" value="Chromosome"/>
</dbReference>